<dbReference type="Gene3D" id="2.60.120.10">
    <property type="entry name" value="Jelly Rolls"/>
    <property type="match status" value="1"/>
</dbReference>
<accession>A0A9X2C1I0</accession>
<dbReference type="PROSITE" id="PS50042">
    <property type="entry name" value="CNMP_BINDING_3"/>
    <property type="match status" value="1"/>
</dbReference>
<keyword evidence="3" id="KW-1185">Reference proteome</keyword>
<evidence type="ECO:0000313" key="3">
    <source>
        <dbReference type="Proteomes" id="UP001139353"/>
    </source>
</evidence>
<comment type="caution">
    <text evidence="2">The sequence shown here is derived from an EMBL/GenBank/DDBJ whole genome shotgun (WGS) entry which is preliminary data.</text>
</comment>
<dbReference type="PANTHER" id="PTHR24567:SF74">
    <property type="entry name" value="HTH-TYPE TRANSCRIPTIONAL REGULATOR ARCR"/>
    <property type="match status" value="1"/>
</dbReference>
<protein>
    <submittedName>
        <fullName evidence="2">Cyclic nucleotide-binding domain-containing protein</fullName>
    </submittedName>
</protein>
<dbReference type="GO" id="GO:0003700">
    <property type="term" value="F:DNA-binding transcription factor activity"/>
    <property type="evidence" value="ECO:0007669"/>
    <property type="project" value="TreeGrafter"/>
</dbReference>
<proteinExistence type="predicted"/>
<dbReference type="CDD" id="cd00038">
    <property type="entry name" value="CAP_ED"/>
    <property type="match status" value="1"/>
</dbReference>
<dbReference type="Pfam" id="PF00027">
    <property type="entry name" value="cNMP_binding"/>
    <property type="match status" value="1"/>
</dbReference>
<evidence type="ECO:0000259" key="1">
    <source>
        <dbReference type="PROSITE" id="PS50042"/>
    </source>
</evidence>
<reference evidence="2" key="1">
    <citation type="submission" date="2021-11" db="EMBL/GenBank/DDBJ databases">
        <title>BS-T2-15 a new species belonging to the Comamonadaceae family isolated from the soil of a French oak forest.</title>
        <authorList>
            <person name="Mieszkin S."/>
            <person name="Alain K."/>
        </authorList>
    </citation>
    <scope>NUCLEOTIDE SEQUENCE</scope>
    <source>
        <strain evidence="2">BS-T2-15</strain>
    </source>
</reference>
<dbReference type="SUPFAM" id="SSF51206">
    <property type="entry name" value="cAMP-binding domain-like"/>
    <property type="match status" value="1"/>
</dbReference>
<sequence length="155" mass="17093">MNVANLVQAIHTLNAYDAFRPRFSPENWRVVGSYLIRREMRGGDVLIYQGDSDRTMYFLESGTLQVYVRGTATSAAKIALLRAGAIVGEPALFGETMRMAQVDAIAPSIVWALSRPRLDEMLASQPELAYEILRASGAVMAERMRGTLERGTPVA</sequence>
<dbReference type="Proteomes" id="UP001139353">
    <property type="component" value="Unassembled WGS sequence"/>
</dbReference>
<dbReference type="InterPro" id="IPR018490">
    <property type="entry name" value="cNMP-bd_dom_sf"/>
</dbReference>
<organism evidence="2 3">
    <name type="scientific">Scleromatobacter humisilvae</name>
    <dbReference type="NCBI Taxonomy" id="2897159"/>
    <lineage>
        <taxon>Bacteria</taxon>
        <taxon>Pseudomonadati</taxon>
        <taxon>Pseudomonadota</taxon>
        <taxon>Betaproteobacteria</taxon>
        <taxon>Burkholderiales</taxon>
        <taxon>Sphaerotilaceae</taxon>
        <taxon>Scleromatobacter</taxon>
    </lineage>
</organism>
<evidence type="ECO:0000313" key="2">
    <source>
        <dbReference type="EMBL" id="MCK9688833.1"/>
    </source>
</evidence>
<dbReference type="SMART" id="SM00100">
    <property type="entry name" value="cNMP"/>
    <property type="match status" value="1"/>
</dbReference>
<dbReference type="InterPro" id="IPR014710">
    <property type="entry name" value="RmlC-like_jellyroll"/>
</dbReference>
<dbReference type="RefSeq" id="WP_275684873.1">
    <property type="nucleotide sequence ID" value="NZ_JAJLJH010000010.1"/>
</dbReference>
<dbReference type="GO" id="GO:0005829">
    <property type="term" value="C:cytosol"/>
    <property type="evidence" value="ECO:0007669"/>
    <property type="project" value="TreeGrafter"/>
</dbReference>
<dbReference type="AlphaFoldDB" id="A0A9X2C1I0"/>
<name>A0A9X2C1I0_9BURK</name>
<dbReference type="PANTHER" id="PTHR24567">
    <property type="entry name" value="CRP FAMILY TRANSCRIPTIONAL REGULATORY PROTEIN"/>
    <property type="match status" value="1"/>
</dbReference>
<dbReference type="InterPro" id="IPR050397">
    <property type="entry name" value="Env_Response_Regulators"/>
</dbReference>
<gene>
    <name evidence="2" type="ORF">LPC04_24225</name>
</gene>
<feature type="domain" description="Cyclic nucleotide-binding" evidence="1">
    <location>
        <begin position="43"/>
        <end position="122"/>
    </location>
</feature>
<dbReference type="InterPro" id="IPR000595">
    <property type="entry name" value="cNMP-bd_dom"/>
</dbReference>
<dbReference type="EMBL" id="JAJLJH010000010">
    <property type="protein sequence ID" value="MCK9688833.1"/>
    <property type="molecule type" value="Genomic_DNA"/>
</dbReference>